<protein>
    <submittedName>
        <fullName evidence="4">Endo-1,4-beta-mannosidase</fullName>
    </submittedName>
</protein>
<dbReference type="Gene3D" id="3.20.20.80">
    <property type="entry name" value="Glycosidases"/>
    <property type="match status" value="1"/>
</dbReference>
<evidence type="ECO:0000313" key="4">
    <source>
        <dbReference type="EMBL" id="ROR97129.1"/>
    </source>
</evidence>
<comment type="caution">
    <text evidence="4">The sequence shown here is derived from an EMBL/GenBank/DDBJ whole genome shotgun (WGS) entry which is preliminary data.</text>
</comment>
<dbReference type="GO" id="GO:0004553">
    <property type="term" value="F:hydrolase activity, hydrolyzing O-glycosyl compounds"/>
    <property type="evidence" value="ECO:0007669"/>
    <property type="project" value="InterPro"/>
</dbReference>
<evidence type="ECO:0000259" key="3">
    <source>
        <dbReference type="Pfam" id="PF00150"/>
    </source>
</evidence>
<dbReference type="Gene3D" id="3.40.50.880">
    <property type="match status" value="1"/>
</dbReference>
<organism evidence="4 5">
    <name type="scientific">Salana multivorans</name>
    <dbReference type="NCBI Taxonomy" id="120377"/>
    <lineage>
        <taxon>Bacteria</taxon>
        <taxon>Bacillati</taxon>
        <taxon>Actinomycetota</taxon>
        <taxon>Actinomycetes</taxon>
        <taxon>Micrococcales</taxon>
        <taxon>Beutenbergiaceae</taxon>
        <taxon>Salana</taxon>
    </lineage>
</organism>
<gene>
    <name evidence="4" type="ORF">EDD28_1722</name>
</gene>
<name>A0A3N2DBF5_9MICO</name>
<evidence type="ECO:0000256" key="2">
    <source>
        <dbReference type="ARBA" id="ARBA00023295"/>
    </source>
</evidence>
<evidence type="ECO:0000256" key="1">
    <source>
        <dbReference type="ARBA" id="ARBA00022801"/>
    </source>
</evidence>
<accession>A0A3N2DBF5</accession>
<dbReference type="InterPro" id="IPR017853">
    <property type="entry name" value="GH"/>
</dbReference>
<dbReference type="Pfam" id="PF00150">
    <property type="entry name" value="Cellulase"/>
    <property type="match status" value="1"/>
</dbReference>
<evidence type="ECO:0000313" key="5">
    <source>
        <dbReference type="Proteomes" id="UP000275356"/>
    </source>
</evidence>
<feature type="domain" description="Glycoside hydrolase family 5" evidence="3">
    <location>
        <begin position="43"/>
        <end position="296"/>
    </location>
</feature>
<dbReference type="CDD" id="cd03143">
    <property type="entry name" value="A4_beta-galactosidase_middle_domain"/>
    <property type="match status" value="1"/>
</dbReference>
<dbReference type="GO" id="GO:0000272">
    <property type="term" value="P:polysaccharide catabolic process"/>
    <property type="evidence" value="ECO:0007669"/>
    <property type="project" value="InterPro"/>
</dbReference>
<dbReference type="Proteomes" id="UP000275356">
    <property type="component" value="Unassembled WGS sequence"/>
</dbReference>
<keyword evidence="2" id="KW-0326">Glycosidase</keyword>
<sequence length="660" mass="72342">MIQRQRHAFSADHPLLVGVNFWSRSGGPRMWVEYDADLVGSELDQMRDHGMTVTRSFLFWPDAMPGEHQLDEDVIARYEDFLDAHARRGMSTIPTFIVGHMSGQNWDPSWRAGRDLLTDVRFVAAQSWFARRLAERFGAHPAVAAWLVSNEMPIYLDPVTRGVGSVEAADVAAWAELIVSALRAGGATQPVSLGDGAWGVEITGVDNGFRVRDLAETIDFVGPHVYRMEKDQVSQLLGAAYVCELLDFTGKPIVLEEFGATSSYASDENIAHYYRQSLHHTLLAGASGWLAWNNTDYDHLGDRDPYRHHPQEMHFGIVDTHGEPKPAAREMLRFASFLREADVELAGRPATDVAIVVPEILDRPTPFVHPRDLTAAVEATRHSYIAAREAGLDPVLVREGDGIPAGARLYLVPSTKQLTAPSWRRLRELAEAGAVVYASHFTGDHLTHRASWWPWVEETFGVRHHSRYGLVESLPPGPLAATFVDGLGDLVAGDELSFATGGNDEARNRLPLTSTSARVLAVDGEGAPLLTANPLGRGAAILCAAPVEFMAAQRREVNPEDTWRLYRALAVLADALPPVTSGDPRVLTGELHHPDGHALTWFINVSADEVTVRPTVRDGVLRTATPLHRGPGARASGSEHTLTLAPFEVTVLRRDAATGH</sequence>
<dbReference type="SUPFAM" id="SSF51445">
    <property type="entry name" value="(Trans)glycosidases"/>
    <property type="match status" value="1"/>
</dbReference>
<dbReference type="InterPro" id="IPR029062">
    <property type="entry name" value="Class_I_gatase-like"/>
</dbReference>
<keyword evidence="5" id="KW-1185">Reference proteome</keyword>
<reference evidence="4 5" key="1">
    <citation type="submission" date="2018-11" db="EMBL/GenBank/DDBJ databases">
        <title>Sequencing the genomes of 1000 actinobacteria strains.</title>
        <authorList>
            <person name="Klenk H.-P."/>
        </authorList>
    </citation>
    <scope>NUCLEOTIDE SEQUENCE [LARGE SCALE GENOMIC DNA]</scope>
    <source>
        <strain evidence="4 5">DSM 13521</strain>
    </source>
</reference>
<dbReference type="AlphaFoldDB" id="A0A3N2DBF5"/>
<proteinExistence type="predicted"/>
<dbReference type="InterPro" id="IPR001547">
    <property type="entry name" value="Glyco_hydro_5"/>
</dbReference>
<dbReference type="EMBL" id="RKHQ01000001">
    <property type="protein sequence ID" value="ROR97129.1"/>
    <property type="molecule type" value="Genomic_DNA"/>
</dbReference>
<keyword evidence="1" id="KW-0378">Hydrolase</keyword>